<keyword evidence="3" id="KW-1185">Reference proteome</keyword>
<protein>
    <recommendedName>
        <fullName evidence="4">DUF1531-domain-containing protein</fullName>
    </recommendedName>
</protein>
<proteinExistence type="predicted"/>
<dbReference type="Proteomes" id="UP000800041">
    <property type="component" value="Unassembled WGS sequence"/>
</dbReference>
<accession>A0A6G1HE79</accession>
<dbReference type="PANTHER" id="PTHR28199:SF1">
    <property type="entry name" value="PROCESSING OF GAS1 AND ALP PROTEIN 2"/>
    <property type="match status" value="1"/>
</dbReference>
<dbReference type="PANTHER" id="PTHR28199">
    <property type="entry name" value="PROCESSING OF GAS1 AND ALP PROTEIN 2"/>
    <property type="match status" value="1"/>
</dbReference>
<evidence type="ECO:0000313" key="3">
    <source>
        <dbReference type="Proteomes" id="UP000800041"/>
    </source>
</evidence>
<dbReference type="OrthoDB" id="4227028at2759"/>
<dbReference type="EMBL" id="ML977139">
    <property type="protein sequence ID" value="KAF1991330.1"/>
    <property type="molecule type" value="Genomic_DNA"/>
</dbReference>
<dbReference type="Pfam" id="PF07543">
    <property type="entry name" value="PGA2"/>
    <property type="match status" value="1"/>
</dbReference>
<reference evidence="2" key="1">
    <citation type="journal article" date="2020" name="Stud. Mycol.">
        <title>101 Dothideomycetes genomes: a test case for predicting lifestyles and emergence of pathogens.</title>
        <authorList>
            <person name="Haridas S."/>
            <person name="Albert R."/>
            <person name="Binder M."/>
            <person name="Bloem J."/>
            <person name="Labutti K."/>
            <person name="Salamov A."/>
            <person name="Andreopoulos B."/>
            <person name="Baker S."/>
            <person name="Barry K."/>
            <person name="Bills G."/>
            <person name="Bluhm B."/>
            <person name="Cannon C."/>
            <person name="Castanera R."/>
            <person name="Culley D."/>
            <person name="Daum C."/>
            <person name="Ezra D."/>
            <person name="Gonzalez J."/>
            <person name="Henrissat B."/>
            <person name="Kuo A."/>
            <person name="Liang C."/>
            <person name="Lipzen A."/>
            <person name="Lutzoni F."/>
            <person name="Magnuson J."/>
            <person name="Mondo S."/>
            <person name="Nolan M."/>
            <person name="Ohm R."/>
            <person name="Pangilinan J."/>
            <person name="Park H.-J."/>
            <person name="Ramirez L."/>
            <person name="Alfaro M."/>
            <person name="Sun H."/>
            <person name="Tritt A."/>
            <person name="Yoshinaga Y."/>
            <person name="Zwiers L.-H."/>
            <person name="Turgeon B."/>
            <person name="Goodwin S."/>
            <person name="Spatafora J."/>
            <person name="Crous P."/>
            <person name="Grigoriev I."/>
        </authorList>
    </citation>
    <scope>NUCLEOTIDE SEQUENCE</scope>
    <source>
        <strain evidence="2">CBS 113979</strain>
    </source>
</reference>
<evidence type="ECO:0000256" key="1">
    <source>
        <dbReference type="SAM" id="MobiDB-lite"/>
    </source>
</evidence>
<feature type="region of interest" description="Disordered" evidence="1">
    <location>
        <begin position="86"/>
        <end position="131"/>
    </location>
</feature>
<organism evidence="2 3">
    <name type="scientific">Aulographum hederae CBS 113979</name>
    <dbReference type="NCBI Taxonomy" id="1176131"/>
    <lineage>
        <taxon>Eukaryota</taxon>
        <taxon>Fungi</taxon>
        <taxon>Dikarya</taxon>
        <taxon>Ascomycota</taxon>
        <taxon>Pezizomycotina</taxon>
        <taxon>Dothideomycetes</taxon>
        <taxon>Pleosporomycetidae</taxon>
        <taxon>Aulographales</taxon>
        <taxon>Aulographaceae</taxon>
    </lineage>
</organism>
<dbReference type="InterPro" id="IPR011431">
    <property type="entry name" value="Trafficking_Pga2"/>
</dbReference>
<name>A0A6G1HE79_9PEZI</name>
<dbReference type="GO" id="GO:0015031">
    <property type="term" value="P:protein transport"/>
    <property type="evidence" value="ECO:0007669"/>
    <property type="project" value="TreeGrafter"/>
</dbReference>
<sequence>MTERPPVIPGTGPEFQETIIAFFDKYLGNVTRNLHSLADQMTYQKWIRLTLVVCAYLLVRPYFVKIGNKVQEAELAKQTDAMTNEEKAAAAMRGDGLGSDKAEIPGVTEKDEEEDDVTTGADGNWGGKARKRQRKFIRDQLTKEELRRQWEEESDPDVADLCT</sequence>
<evidence type="ECO:0000313" key="2">
    <source>
        <dbReference type="EMBL" id="KAF1991330.1"/>
    </source>
</evidence>
<dbReference type="AlphaFoldDB" id="A0A6G1HE79"/>
<gene>
    <name evidence="2" type="ORF">K402DRAFT_416648</name>
</gene>
<evidence type="ECO:0008006" key="4">
    <source>
        <dbReference type="Google" id="ProtNLM"/>
    </source>
</evidence>